<name>A0A4R4ZAW3_9PSEU</name>
<dbReference type="Proteomes" id="UP000294947">
    <property type="component" value="Unassembled WGS sequence"/>
</dbReference>
<dbReference type="AlphaFoldDB" id="A0A4R4ZAW3"/>
<gene>
    <name evidence="3" type="ORF">E1288_03300</name>
</gene>
<evidence type="ECO:0000313" key="3">
    <source>
        <dbReference type="EMBL" id="TDD55488.1"/>
    </source>
</evidence>
<feature type="chain" id="PRO_5020420655" description="GPI inositol-deacylase PGAP1-like alpha/beta domain-containing protein" evidence="1">
    <location>
        <begin position="28"/>
        <end position="297"/>
    </location>
</feature>
<protein>
    <recommendedName>
        <fullName evidence="2">GPI inositol-deacylase PGAP1-like alpha/beta domain-containing protein</fullName>
    </recommendedName>
</protein>
<accession>A0A4R4ZAW3</accession>
<comment type="caution">
    <text evidence="3">The sequence shown here is derived from an EMBL/GenBank/DDBJ whole genome shotgun (WGS) entry which is preliminary data.</text>
</comment>
<dbReference type="EMBL" id="SMKW01000003">
    <property type="protein sequence ID" value="TDD55488.1"/>
    <property type="molecule type" value="Genomic_DNA"/>
</dbReference>
<dbReference type="InterPro" id="IPR029058">
    <property type="entry name" value="AB_hydrolase_fold"/>
</dbReference>
<feature type="domain" description="GPI inositol-deacylase PGAP1-like alpha/beta" evidence="2">
    <location>
        <begin position="40"/>
        <end position="170"/>
    </location>
</feature>
<evidence type="ECO:0000259" key="2">
    <source>
        <dbReference type="Pfam" id="PF07819"/>
    </source>
</evidence>
<reference evidence="3 4" key="1">
    <citation type="submission" date="2019-03" db="EMBL/GenBank/DDBJ databases">
        <title>Draft genome sequences of novel Actinobacteria.</title>
        <authorList>
            <person name="Sahin N."/>
            <person name="Ay H."/>
            <person name="Saygin H."/>
        </authorList>
    </citation>
    <scope>NUCLEOTIDE SEQUENCE [LARGE SCALE GENOMIC DNA]</scope>
    <source>
        <strain evidence="3 4">7K502</strain>
    </source>
</reference>
<sequence>MVFSRTGRAAAALLAVAMLALSGTAAAQPESPETSAAGNNPVYFVHGYNPGSDANCKTIWGNAVDYFEKRGWPGGQLKTVGYYKGDTGCDVSISDDNTTGTRIKHVAADFANYIYEHHTKKGKSVDIVAHSMGGLVTRVALLGSAKGWSGFPKGPLKVGDVVTLGTPHRGVRNPDASDTTQWKSMDPDSEFMRVLHAPENRLSQSWAAGTDWTFAGANEDETVSGTSAIDKGYHADHKFRYLNGNSPKVTHSGIREIAGGKHELRYWHSSEGVPHDTGNGWAPVKTAYEAVNQNGKW</sequence>
<dbReference type="OrthoDB" id="8871309at2"/>
<dbReference type="Gene3D" id="3.40.50.1820">
    <property type="entry name" value="alpha/beta hydrolase"/>
    <property type="match status" value="1"/>
</dbReference>
<dbReference type="InterPro" id="IPR012908">
    <property type="entry name" value="PGAP1-ab_dom-like"/>
</dbReference>
<dbReference type="GO" id="GO:0016788">
    <property type="term" value="F:hydrolase activity, acting on ester bonds"/>
    <property type="evidence" value="ECO:0007669"/>
    <property type="project" value="InterPro"/>
</dbReference>
<organism evidence="3 4">
    <name type="scientific">Saccharopolyspora elongata</name>
    <dbReference type="NCBI Taxonomy" id="2530387"/>
    <lineage>
        <taxon>Bacteria</taxon>
        <taxon>Bacillati</taxon>
        <taxon>Actinomycetota</taxon>
        <taxon>Actinomycetes</taxon>
        <taxon>Pseudonocardiales</taxon>
        <taxon>Pseudonocardiaceae</taxon>
        <taxon>Saccharopolyspora</taxon>
    </lineage>
</organism>
<dbReference type="Pfam" id="PF07819">
    <property type="entry name" value="PGAP1"/>
    <property type="match status" value="1"/>
</dbReference>
<dbReference type="SUPFAM" id="SSF53474">
    <property type="entry name" value="alpha/beta-Hydrolases"/>
    <property type="match status" value="1"/>
</dbReference>
<proteinExistence type="predicted"/>
<feature type="signal peptide" evidence="1">
    <location>
        <begin position="1"/>
        <end position="27"/>
    </location>
</feature>
<evidence type="ECO:0000313" key="4">
    <source>
        <dbReference type="Proteomes" id="UP000294947"/>
    </source>
</evidence>
<evidence type="ECO:0000256" key="1">
    <source>
        <dbReference type="SAM" id="SignalP"/>
    </source>
</evidence>
<keyword evidence="4" id="KW-1185">Reference proteome</keyword>
<keyword evidence="1" id="KW-0732">Signal</keyword>
<dbReference type="RefSeq" id="WP_132480496.1">
    <property type="nucleotide sequence ID" value="NZ_SMKW01000003.1"/>
</dbReference>